<dbReference type="InterPro" id="IPR001958">
    <property type="entry name" value="Tet-R_TetA/multi-R_MdtG-like"/>
</dbReference>
<dbReference type="Gene3D" id="1.20.1250.20">
    <property type="entry name" value="MFS general substrate transporter like domains"/>
    <property type="match status" value="1"/>
</dbReference>
<evidence type="ECO:0000256" key="2">
    <source>
        <dbReference type="ARBA" id="ARBA00022448"/>
    </source>
</evidence>
<dbReference type="Proteomes" id="UP000566819">
    <property type="component" value="Unassembled WGS sequence"/>
</dbReference>
<dbReference type="AlphaFoldDB" id="A0A8H4W840"/>
<keyword evidence="3 7" id="KW-0812">Transmembrane</keyword>
<evidence type="ECO:0000256" key="3">
    <source>
        <dbReference type="ARBA" id="ARBA00022692"/>
    </source>
</evidence>
<dbReference type="InterPro" id="IPR020846">
    <property type="entry name" value="MFS_dom"/>
</dbReference>
<evidence type="ECO:0000313" key="9">
    <source>
        <dbReference type="EMBL" id="KAF4634379.1"/>
    </source>
</evidence>
<feature type="transmembrane region" description="Helical" evidence="7">
    <location>
        <begin position="131"/>
        <end position="149"/>
    </location>
</feature>
<dbReference type="Pfam" id="PF07690">
    <property type="entry name" value="MFS_1"/>
    <property type="match status" value="1"/>
</dbReference>
<feature type="domain" description="Major facilitator superfamily (MFS) profile" evidence="8">
    <location>
        <begin position="60"/>
        <end position="484"/>
    </location>
</feature>
<dbReference type="GO" id="GO:0022857">
    <property type="term" value="F:transmembrane transporter activity"/>
    <property type="evidence" value="ECO:0007669"/>
    <property type="project" value="InterPro"/>
</dbReference>
<dbReference type="InterPro" id="IPR036259">
    <property type="entry name" value="MFS_trans_sf"/>
</dbReference>
<feature type="transmembrane region" description="Helical" evidence="7">
    <location>
        <begin position="461"/>
        <end position="480"/>
    </location>
</feature>
<feature type="region of interest" description="Disordered" evidence="6">
    <location>
        <begin position="1"/>
        <end position="28"/>
    </location>
</feature>
<evidence type="ECO:0000259" key="8">
    <source>
        <dbReference type="PROSITE" id="PS50850"/>
    </source>
</evidence>
<dbReference type="GO" id="GO:0016020">
    <property type="term" value="C:membrane"/>
    <property type="evidence" value="ECO:0007669"/>
    <property type="project" value="UniProtKB-SubCell"/>
</dbReference>
<feature type="transmembrane region" description="Helical" evidence="7">
    <location>
        <begin position="188"/>
        <end position="210"/>
    </location>
</feature>
<feature type="transmembrane region" description="Helical" evidence="7">
    <location>
        <begin position="230"/>
        <end position="254"/>
    </location>
</feature>
<dbReference type="EMBL" id="JAAMPI010000188">
    <property type="protein sequence ID" value="KAF4634379.1"/>
    <property type="molecule type" value="Genomic_DNA"/>
</dbReference>
<comment type="subcellular location">
    <subcellularLocation>
        <location evidence="1">Membrane</location>
        <topology evidence="1">Multi-pass membrane protein</topology>
    </subcellularLocation>
</comment>
<dbReference type="InterPro" id="IPR011701">
    <property type="entry name" value="MFS"/>
</dbReference>
<reference evidence="9 10" key="1">
    <citation type="submission" date="2020-03" db="EMBL/GenBank/DDBJ databases">
        <title>Draft Genome Sequence of Cudoniella acicularis.</title>
        <authorList>
            <person name="Buettner E."/>
            <person name="Kellner H."/>
        </authorList>
    </citation>
    <scope>NUCLEOTIDE SEQUENCE [LARGE SCALE GENOMIC DNA]</scope>
    <source>
        <strain evidence="9 10">DSM 108380</strain>
    </source>
</reference>
<name>A0A8H4W840_9HELO</name>
<feature type="transmembrane region" description="Helical" evidence="7">
    <location>
        <begin position="61"/>
        <end position="82"/>
    </location>
</feature>
<feature type="transmembrane region" description="Helical" evidence="7">
    <location>
        <begin position="356"/>
        <end position="378"/>
    </location>
</feature>
<dbReference type="PROSITE" id="PS50850">
    <property type="entry name" value="MFS"/>
    <property type="match status" value="1"/>
</dbReference>
<proteinExistence type="predicted"/>
<evidence type="ECO:0000256" key="7">
    <source>
        <dbReference type="SAM" id="Phobius"/>
    </source>
</evidence>
<sequence>MASSQPKTTKSAADENTPLLFASDASPATQANEEVAIAKTISNGINDETEDEGKPLPALQIFLLCYARMIEPIAFFGIFPFINKMIWETGGLKEEDVGFYSGLIESLFSLTQMLLMISWGRAADRIGRKPVLVFSLGGIAIATAVFGLSKAIWQMVFFRCCAGIFAGSIVTLRTMITENSTPKTQARAFSFFAFTGNVGIFLGPLLGGGLSNPADQYPKIFGQIAFFKQYPYALSTFATGSMGAIAAIICGLFIKETLVRKDKNEAAGAPPMKTWELIKTPGVPTVLFLYGHVMLLGMAYTAVVCPVFWFTQPKLGGYGFTPIQISMFLAGIGVSQAFWLLVVFPPLHHRYGTGGILRGCLYVWPIFLASAPLCNIFLRNGWTTAFWITAPILQIGGSGVAMAFTAAQLALNDISPSHQTLGTLNALALTITSGIRAFAPALYASLFAIGARTQILNGHMVWVALVATALLGTVTVSYLPEKAEGKPKKKPVEE</sequence>
<feature type="transmembrane region" description="Helical" evidence="7">
    <location>
        <begin position="384"/>
        <end position="411"/>
    </location>
</feature>
<keyword evidence="5 7" id="KW-0472">Membrane</keyword>
<dbReference type="PANTHER" id="PTHR23504:SF3">
    <property type="entry name" value="MAJOR FACILITATOR SUPERFAMILY (MFS) PROFILE DOMAIN-CONTAINING PROTEIN"/>
    <property type="match status" value="1"/>
</dbReference>
<evidence type="ECO:0000256" key="4">
    <source>
        <dbReference type="ARBA" id="ARBA00022989"/>
    </source>
</evidence>
<protein>
    <recommendedName>
        <fullName evidence="8">Major facilitator superfamily (MFS) profile domain-containing protein</fullName>
    </recommendedName>
</protein>
<evidence type="ECO:0000313" key="10">
    <source>
        <dbReference type="Proteomes" id="UP000566819"/>
    </source>
</evidence>
<keyword evidence="10" id="KW-1185">Reference proteome</keyword>
<gene>
    <name evidence="9" type="ORF">G7Y89_g3719</name>
</gene>
<evidence type="ECO:0000256" key="6">
    <source>
        <dbReference type="SAM" id="MobiDB-lite"/>
    </source>
</evidence>
<keyword evidence="4 7" id="KW-1133">Transmembrane helix</keyword>
<feature type="transmembrane region" description="Helical" evidence="7">
    <location>
        <begin position="323"/>
        <end position="344"/>
    </location>
</feature>
<feature type="transmembrane region" description="Helical" evidence="7">
    <location>
        <begin position="287"/>
        <end position="311"/>
    </location>
</feature>
<organism evidence="9 10">
    <name type="scientific">Cudoniella acicularis</name>
    <dbReference type="NCBI Taxonomy" id="354080"/>
    <lineage>
        <taxon>Eukaryota</taxon>
        <taxon>Fungi</taxon>
        <taxon>Dikarya</taxon>
        <taxon>Ascomycota</taxon>
        <taxon>Pezizomycotina</taxon>
        <taxon>Leotiomycetes</taxon>
        <taxon>Helotiales</taxon>
        <taxon>Tricladiaceae</taxon>
        <taxon>Cudoniella</taxon>
    </lineage>
</organism>
<dbReference type="PRINTS" id="PR01035">
    <property type="entry name" value="TCRTETA"/>
</dbReference>
<feature type="transmembrane region" description="Helical" evidence="7">
    <location>
        <begin position="423"/>
        <end position="449"/>
    </location>
</feature>
<dbReference type="PANTHER" id="PTHR23504">
    <property type="entry name" value="MAJOR FACILITATOR SUPERFAMILY DOMAIN-CONTAINING PROTEIN 10"/>
    <property type="match status" value="1"/>
</dbReference>
<accession>A0A8H4W840</accession>
<feature type="transmembrane region" description="Helical" evidence="7">
    <location>
        <begin position="155"/>
        <end position="176"/>
    </location>
</feature>
<evidence type="ECO:0000256" key="1">
    <source>
        <dbReference type="ARBA" id="ARBA00004141"/>
    </source>
</evidence>
<feature type="compositionally biased region" description="Polar residues" evidence="6">
    <location>
        <begin position="1"/>
        <end position="11"/>
    </location>
</feature>
<keyword evidence="2" id="KW-0813">Transport</keyword>
<dbReference type="OrthoDB" id="419616at2759"/>
<comment type="caution">
    <text evidence="9">The sequence shown here is derived from an EMBL/GenBank/DDBJ whole genome shotgun (WGS) entry which is preliminary data.</text>
</comment>
<feature type="transmembrane region" description="Helical" evidence="7">
    <location>
        <begin position="97"/>
        <end position="119"/>
    </location>
</feature>
<dbReference type="SUPFAM" id="SSF103473">
    <property type="entry name" value="MFS general substrate transporter"/>
    <property type="match status" value="1"/>
</dbReference>
<evidence type="ECO:0000256" key="5">
    <source>
        <dbReference type="ARBA" id="ARBA00023136"/>
    </source>
</evidence>